<dbReference type="PANTHER" id="PTHR43575:SF1">
    <property type="entry name" value="PROTEIN ABCI7, CHLOROPLASTIC"/>
    <property type="match status" value="1"/>
</dbReference>
<evidence type="ECO:0000259" key="3">
    <source>
        <dbReference type="Pfam" id="PF19295"/>
    </source>
</evidence>
<sequence>MSIQVSPANLEFSKPVSSAAQARATYLTKLLDLAQSTVTETSELQALRDHAALRVQEQTFPSTRDEEWRFTDLSDLLAVELAAAERSAVTPDAIARFVLPDTARLVFVNGFYAPELSDLGALPARLTVGNLSSASDQQLQTYLGQQSGAEEVFTALNTAGLSDAGFVFAAKNLVVDRPIHLLFVSTASQPVLIQPRCLVVAEPNSSLTVIEDHISLGESVYFTNSVAEIWLADNAQITHTRIQRDSQSAFHIGKTAVSQARSSRYIGTAVSFGARLSRHNLNIYQTGEQTETVLNGLTVLKGEQVGDTHSSIALSKPYGTSRQVHKCIIDDRAHGIFNGKVFVPKAAQLTDAGQLNRTLLLSPKARVDTKPQLEIVADNVKCTHGATVGQLETDELFYLQSRGIDASSARKLLVYAFAYEILSQIPLESLRQTLTSQL</sequence>
<proteinExistence type="inferred from homology"/>
<accession>A0AA96WAT5</accession>
<dbReference type="AlphaFoldDB" id="A0AA96WAT5"/>
<dbReference type="Pfam" id="PF19295">
    <property type="entry name" value="SufBD_N"/>
    <property type="match status" value="1"/>
</dbReference>
<evidence type="ECO:0000256" key="1">
    <source>
        <dbReference type="ARBA" id="ARBA00043967"/>
    </source>
</evidence>
<dbReference type="InterPro" id="IPR037284">
    <property type="entry name" value="SUF_FeS_clus_asmbl_SufBD_sf"/>
</dbReference>
<feature type="domain" description="SUF system FeS cluster assembly SufBD core" evidence="2">
    <location>
        <begin position="186"/>
        <end position="417"/>
    </location>
</feature>
<evidence type="ECO:0000313" key="4">
    <source>
        <dbReference type="EMBL" id="WNZ22942.1"/>
    </source>
</evidence>
<dbReference type="SUPFAM" id="SSF101960">
    <property type="entry name" value="Stabilizer of iron transporter SufD"/>
    <property type="match status" value="1"/>
</dbReference>
<dbReference type="EMBL" id="CP053586">
    <property type="protein sequence ID" value="WNZ22942.1"/>
    <property type="molecule type" value="Genomic_DNA"/>
</dbReference>
<gene>
    <name evidence="4" type="primary">sufD</name>
    <name evidence="4" type="ORF">HJG54_08765</name>
</gene>
<evidence type="ECO:0000259" key="2">
    <source>
        <dbReference type="Pfam" id="PF01458"/>
    </source>
</evidence>
<dbReference type="PANTHER" id="PTHR43575">
    <property type="entry name" value="PROTEIN ABCI7, CHLOROPLASTIC"/>
    <property type="match status" value="1"/>
</dbReference>
<dbReference type="RefSeq" id="WP_316434489.1">
    <property type="nucleotide sequence ID" value="NZ_CP053586.1"/>
</dbReference>
<feature type="domain" description="SUF system FeS cluster assembly SufBD N-terminal" evidence="3">
    <location>
        <begin position="36"/>
        <end position="180"/>
    </location>
</feature>
<dbReference type="InterPro" id="IPR055346">
    <property type="entry name" value="Fe-S_cluster_assembly_SufBD"/>
</dbReference>
<name>A0AA96WAT5_9CYAN</name>
<organism evidence="4">
    <name type="scientific">Leptolyngbya sp. NK1-12</name>
    <dbReference type="NCBI Taxonomy" id="2547451"/>
    <lineage>
        <taxon>Bacteria</taxon>
        <taxon>Bacillati</taxon>
        <taxon>Cyanobacteriota</taxon>
        <taxon>Cyanophyceae</taxon>
        <taxon>Leptolyngbyales</taxon>
        <taxon>Leptolyngbyaceae</taxon>
        <taxon>Leptolyngbya group</taxon>
        <taxon>Leptolyngbya</taxon>
    </lineage>
</organism>
<comment type="similarity">
    <text evidence="1">Belongs to the iron-sulfur cluster assembly SufBD family.</text>
</comment>
<dbReference type="InterPro" id="IPR000825">
    <property type="entry name" value="SUF_FeS_clus_asmbl_SufBD_core"/>
</dbReference>
<reference evidence="4" key="1">
    <citation type="submission" date="2020-05" db="EMBL/GenBank/DDBJ databases">
        <authorList>
            <person name="Zhu T."/>
            <person name="Keshari N."/>
            <person name="Lu X."/>
        </authorList>
    </citation>
    <scope>NUCLEOTIDE SEQUENCE</scope>
    <source>
        <strain evidence="4">NK1-12</strain>
    </source>
</reference>
<dbReference type="InterPro" id="IPR045595">
    <property type="entry name" value="SufBD_N"/>
</dbReference>
<dbReference type="InterPro" id="IPR011542">
    <property type="entry name" value="SUF_FeS_clus_asmbl_SufD"/>
</dbReference>
<protein>
    <submittedName>
        <fullName evidence="4">Fe-S cluster assembly protein SufD</fullName>
    </submittedName>
</protein>
<dbReference type="NCBIfam" id="TIGR01981">
    <property type="entry name" value="sufD"/>
    <property type="match status" value="1"/>
</dbReference>
<dbReference type="Pfam" id="PF01458">
    <property type="entry name" value="SUFBD_core"/>
    <property type="match status" value="1"/>
</dbReference>
<dbReference type="GO" id="GO:0016226">
    <property type="term" value="P:iron-sulfur cluster assembly"/>
    <property type="evidence" value="ECO:0007669"/>
    <property type="project" value="InterPro"/>
</dbReference>